<feature type="compositionally biased region" description="Basic and acidic residues" evidence="1">
    <location>
        <begin position="86"/>
        <end position="95"/>
    </location>
</feature>
<feature type="non-terminal residue" evidence="2">
    <location>
        <position position="1"/>
    </location>
</feature>
<feature type="region of interest" description="Disordered" evidence="1">
    <location>
        <begin position="1"/>
        <end position="112"/>
    </location>
</feature>
<gene>
    <name evidence="2" type="ORF">AVDCRST_MAG11-2857</name>
</gene>
<feature type="compositionally biased region" description="Low complexity" evidence="1">
    <location>
        <begin position="44"/>
        <end position="60"/>
    </location>
</feature>
<feature type="compositionally biased region" description="Basic residues" evidence="1">
    <location>
        <begin position="142"/>
        <end position="165"/>
    </location>
</feature>
<sequence>DPRRSRRPAARLRGGAHDARRAAGAAGAGARGRPARRQPERQHAVGPRAPRRAAVLAARLPVRDRGRGRRGRAAAPRGPRRGLPRAHGERGHDVRAAAAHRRPGAVLRDRREARARRDLAHRLPLGGGRVGLPGLPQAVAPARRRRPTRAPVRAPRRRRLRHGRRVDRAGAV</sequence>
<evidence type="ECO:0000256" key="1">
    <source>
        <dbReference type="SAM" id="MobiDB-lite"/>
    </source>
</evidence>
<name>A0A6J4LPH9_9BACT</name>
<evidence type="ECO:0000313" key="2">
    <source>
        <dbReference type="EMBL" id="CAA9338443.1"/>
    </source>
</evidence>
<feature type="compositionally biased region" description="Basic residues" evidence="1">
    <location>
        <begin position="66"/>
        <end position="84"/>
    </location>
</feature>
<feature type="compositionally biased region" description="Basic residues" evidence="1">
    <location>
        <begin position="1"/>
        <end position="10"/>
    </location>
</feature>
<feature type="compositionally biased region" description="Low complexity" evidence="1">
    <location>
        <begin position="132"/>
        <end position="141"/>
    </location>
</feature>
<dbReference type="EMBL" id="CADCTU010000626">
    <property type="protein sequence ID" value="CAA9338443.1"/>
    <property type="molecule type" value="Genomic_DNA"/>
</dbReference>
<protein>
    <submittedName>
        <fullName evidence="2">Uncharacterized protein</fullName>
    </submittedName>
</protein>
<feature type="region of interest" description="Disordered" evidence="1">
    <location>
        <begin position="124"/>
        <end position="172"/>
    </location>
</feature>
<dbReference type="AlphaFoldDB" id="A0A6J4LPH9"/>
<feature type="non-terminal residue" evidence="2">
    <location>
        <position position="172"/>
    </location>
</feature>
<accession>A0A6J4LPH9</accession>
<proteinExistence type="predicted"/>
<organism evidence="2">
    <name type="scientific">uncultured Gemmatimonadaceae bacterium</name>
    <dbReference type="NCBI Taxonomy" id="246130"/>
    <lineage>
        <taxon>Bacteria</taxon>
        <taxon>Pseudomonadati</taxon>
        <taxon>Gemmatimonadota</taxon>
        <taxon>Gemmatimonadia</taxon>
        <taxon>Gemmatimonadales</taxon>
        <taxon>Gemmatimonadaceae</taxon>
        <taxon>environmental samples</taxon>
    </lineage>
</organism>
<reference evidence="2" key="1">
    <citation type="submission" date="2020-02" db="EMBL/GenBank/DDBJ databases">
        <authorList>
            <person name="Meier V. D."/>
        </authorList>
    </citation>
    <scope>NUCLEOTIDE SEQUENCE</scope>
    <source>
        <strain evidence="2">AVDCRST_MAG11</strain>
    </source>
</reference>